<evidence type="ECO:0000256" key="1">
    <source>
        <dbReference type="SAM" id="Phobius"/>
    </source>
</evidence>
<feature type="transmembrane region" description="Helical" evidence="1">
    <location>
        <begin position="77"/>
        <end position="100"/>
    </location>
</feature>
<name>A0A0F9NPM4_9ZZZZ</name>
<keyword evidence="1" id="KW-0472">Membrane</keyword>
<protein>
    <recommendedName>
        <fullName evidence="3">SSD domain-containing protein</fullName>
    </recommendedName>
</protein>
<sequence length="132" mass="14503">MGKLIRMVSILIFIDLLFIITGQIVTNSPTSAIIQALLDPGNIQASQIWTLIITGGITILTLTTSVVVGIVTRNVEFFFFVPIALGMATLVGDFATIFIHLASFNIVFATIIMSPIMILFVFTILEWLRGRD</sequence>
<keyword evidence="1" id="KW-1133">Transmembrane helix</keyword>
<keyword evidence="1" id="KW-0812">Transmembrane</keyword>
<feature type="transmembrane region" description="Helical" evidence="1">
    <location>
        <begin position="106"/>
        <end position="128"/>
    </location>
</feature>
<evidence type="ECO:0008006" key="3">
    <source>
        <dbReference type="Google" id="ProtNLM"/>
    </source>
</evidence>
<proteinExistence type="predicted"/>
<accession>A0A0F9NPM4</accession>
<evidence type="ECO:0000313" key="2">
    <source>
        <dbReference type="EMBL" id="KKN13987.1"/>
    </source>
</evidence>
<organism evidence="2">
    <name type="scientific">marine sediment metagenome</name>
    <dbReference type="NCBI Taxonomy" id="412755"/>
    <lineage>
        <taxon>unclassified sequences</taxon>
        <taxon>metagenomes</taxon>
        <taxon>ecological metagenomes</taxon>
    </lineage>
</organism>
<dbReference type="EMBL" id="LAZR01003863">
    <property type="protein sequence ID" value="KKN13987.1"/>
    <property type="molecule type" value="Genomic_DNA"/>
</dbReference>
<dbReference type="AlphaFoldDB" id="A0A0F9NPM4"/>
<feature type="transmembrane region" description="Helical" evidence="1">
    <location>
        <begin position="7"/>
        <end position="26"/>
    </location>
</feature>
<comment type="caution">
    <text evidence="2">The sequence shown here is derived from an EMBL/GenBank/DDBJ whole genome shotgun (WGS) entry which is preliminary data.</text>
</comment>
<feature type="transmembrane region" description="Helical" evidence="1">
    <location>
        <begin position="46"/>
        <end position="70"/>
    </location>
</feature>
<gene>
    <name evidence="2" type="ORF">LCGC14_1000640</name>
</gene>
<reference evidence="2" key="1">
    <citation type="journal article" date="2015" name="Nature">
        <title>Complex archaea that bridge the gap between prokaryotes and eukaryotes.</title>
        <authorList>
            <person name="Spang A."/>
            <person name="Saw J.H."/>
            <person name="Jorgensen S.L."/>
            <person name="Zaremba-Niedzwiedzka K."/>
            <person name="Martijn J."/>
            <person name="Lind A.E."/>
            <person name="van Eijk R."/>
            <person name="Schleper C."/>
            <person name="Guy L."/>
            <person name="Ettema T.J."/>
        </authorList>
    </citation>
    <scope>NUCLEOTIDE SEQUENCE</scope>
</reference>